<protein>
    <submittedName>
        <fullName evidence="2">Reverse transcriptase domain-containing protein</fullName>
    </submittedName>
</protein>
<sequence length="605" mass="69862">MLRNYHGHNLSKGNIIKIFYHGLTEATQEALNSAAGGIFLNKTLNQAYQLLEDKVLLKLDWAKNRKSRPIKRNVAFADESPSNTDTKKIIARMEAMTIKMDAQYKEMKSRSDSALEYNEDDQPMNPEEEAKFMQTFRRTRFYNDYHDSNCDNWRSSRRNNYNQENYQSSSNSKPYDVQRLLDDFMKSQQSTNAHVKEAFMDFKSQLEAIIKNNQASFQHIESKIDRLTDKQSARPSGSLPSNTQPNPRGNNPKLINHHKLVMNIDDEDKEPTPQPKPHPTKPIKETPIPKPYKPKIPYPQRLRKEKMEAQYGKFLNMIQAVRTKVPLVDVLAGMPNYDKFLKELISTKNKIEQISAAFLSDESSAMIQNKVPPKLGDPGISMLSMKAWKKILMLFSMKEVKYYIQCKEQFLKFADFDKFIEMTADENSKSKVEGNTEFEKITINIDHKIKTSLEEPPTDLELKPLLDNLEYVFLEEPSFLPVIISSQLSVQKKSKLISVLKKHKQAFAWKTTDIPRICPSFCKHKIQLLDNKKPVVQKQRRLNPNMQEEKCHFMVKEGIVLRHKVSGAGLEVDKAKINVTSELPPPLISKVLEAFLDMQAFTEDL</sequence>
<feature type="compositionally biased region" description="Polar residues" evidence="1">
    <location>
        <begin position="233"/>
        <end position="249"/>
    </location>
</feature>
<comment type="caution">
    <text evidence="2">The sequence shown here is derived from an EMBL/GenBank/DDBJ whole genome shotgun (WGS) entry which is preliminary data.</text>
</comment>
<feature type="region of interest" description="Disordered" evidence="1">
    <location>
        <begin position="266"/>
        <end position="297"/>
    </location>
</feature>
<evidence type="ECO:0000313" key="2">
    <source>
        <dbReference type="EMBL" id="GEY80684.1"/>
    </source>
</evidence>
<proteinExistence type="predicted"/>
<dbReference type="EMBL" id="BKCJ010211527">
    <property type="protein sequence ID" value="GEY80684.1"/>
    <property type="molecule type" value="Genomic_DNA"/>
</dbReference>
<gene>
    <name evidence="2" type="ORF">Tci_452658</name>
</gene>
<accession>A0A699HVQ3</accession>
<dbReference type="GO" id="GO:0003964">
    <property type="term" value="F:RNA-directed DNA polymerase activity"/>
    <property type="evidence" value="ECO:0007669"/>
    <property type="project" value="UniProtKB-KW"/>
</dbReference>
<keyword evidence="2" id="KW-0695">RNA-directed DNA polymerase</keyword>
<feature type="compositionally biased region" description="Pro residues" evidence="1">
    <location>
        <begin position="288"/>
        <end position="297"/>
    </location>
</feature>
<reference evidence="2" key="1">
    <citation type="journal article" date="2019" name="Sci. Rep.">
        <title>Draft genome of Tanacetum cinerariifolium, the natural source of mosquito coil.</title>
        <authorList>
            <person name="Yamashiro T."/>
            <person name="Shiraishi A."/>
            <person name="Satake H."/>
            <person name="Nakayama K."/>
        </authorList>
    </citation>
    <scope>NUCLEOTIDE SEQUENCE</scope>
</reference>
<dbReference type="AlphaFoldDB" id="A0A699HVQ3"/>
<feature type="region of interest" description="Disordered" evidence="1">
    <location>
        <begin position="152"/>
        <end position="174"/>
    </location>
</feature>
<keyword evidence="2" id="KW-0808">Transferase</keyword>
<name>A0A699HVQ3_TANCI</name>
<organism evidence="2">
    <name type="scientific">Tanacetum cinerariifolium</name>
    <name type="common">Dalmatian daisy</name>
    <name type="synonym">Chrysanthemum cinerariifolium</name>
    <dbReference type="NCBI Taxonomy" id="118510"/>
    <lineage>
        <taxon>Eukaryota</taxon>
        <taxon>Viridiplantae</taxon>
        <taxon>Streptophyta</taxon>
        <taxon>Embryophyta</taxon>
        <taxon>Tracheophyta</taxon>
        <taxon>Spermatophyta</taxon>
        <taxon>Magnoliopsida</taxon>
        <taxon>eudicotyledons</taxon>
        <taxon>Gunneridae</taxon>
        <taxon>Pentapetalae</taxon>
        <taxon>asterids</taxon>
        <taxon>campanulids</taxon>
        <taxon>Asterales</taxon>
        <taxon>Asteraceae</taxon>
        <taxon>Asteroideae</taxon>
        <taxon>Anthemideae</taxon>
        <taxon>Anthemidinae</taxon>
        <taxon>Tanacetum</taxon>
    </lineage>
</organism>
<feature type="compositionally biased region" description="Low complexity" evidence="1">
    <location>
        <begin position="158"/>
        <end position="172"/>
    </location>
</feature>
<keyword evidence="2" id="KW-0548">Nucleotidyltransferase</keyword>
<feature type="region of interest" description="Disordered" evidence="1">
    <location>
        <begin position="227"/>
        <end position="254"/>
    </location>
</feature>
<evidence type="ECO:0000256" key="1">
    <source>
        <dbReference type="SAM" id="MobiDB-lite"/>
    </source>
</evidence>